<dbReference type="SUPFAM" id="SSF52821">
    <property type="entry name" value="Rhodanese/Cell cycle control phosphatase"/>
    <property type="match status" value="1"/>
</dbReference>
<dbReference type="InterPro" id="IPR050260">
    <property type="entry name" value="FAD-bd_OxRdtase"/>
</dbReference>
<dbReference type="InterPro" id="IPR001763">
    <property type="entry name" value="Rhodanese-like_dom"/>
</dbReference>
<dbReference type="SUPFAM" id="SSF55424">
    <property type="entry name" value="FAD/NAD-linked reductases, dimerisation (C-terminal) domain"/>
    <property type="match status" value="1"/>
</dbReference>
<dbReference type="SUPFAM" id="SSF51905">
    <property type="entry name" value="FAD/NAD(P)-binding domain"/>
    <property type="match status" value="1"/>
</dbReference>
<dbReference type="Pfam" id="PF02852">
    <property type="entry name" value="Pyr_redox_dim"/>
    <property type="match status" value="1"/>
</dbReference>
<dbReference type="Gene3D" id="3.40.250.10">
    <property type="entry name" value="Rhodanese-like domain"/>
    <property type="match status" value="1"/>
</dbReference>
<dbReference type="Pfam" id="PF07992">
    <property type="entry name" value="Pyr_redox_2"/>
    <property type="match status" value="1"/>
</dbReference>
<dbReference type="InterPro" id="IPR023753">
    <property type="entry name" value="FAD/NAD-binding_dom"/>
</dbReference>
<evidence type="ECO:0000256" key="5">
    <source>
        <dbReference type="ARBA" id="ARBA00023002"/>
    </source>
</evidence>
<keyword evidence="6" id="KW-0676">Redox-active center</keyword>
<dbReference type="EMBL" id="VRYY01000388">
    <property type="protein sequence ID" value="MBG3877840.1"/>
    <property type="molecule type" value="Genomic_DNA"/>
</dbReference>
<sequence length="570" mass="61047">MSKHVVVIGAVALGPKAACRFKRLAPDAKVTMIDQSPRISYGGCGIPYFVSGEVNNIDALQATPYNVVRDPEFFRVNKDVDVLTETRAVSIDRAARTVLVEHLRTGEQQTLSYDKLVLALGSRANRPPVEGLDLAGVTAATNLEEAEFIRNAMAAGTVSNAVIVGGGFIGLEMAVALADMWGIGVTVVELADRLMPGFLSSTLTRMVRHDLEKNGVTVLTGEKVVRLEGEDGAVARVVTDKRTLDAELVIMAAGVSPNTAIAKAAGLETDPRGALIVNDRMQTSDPDIYSGGDCVTIPNLITGKPGFFPLGSMANRQGRVVGTNLAGGNATFPGAVGSWVVKLFEISACGAGLTIETALREGFDAINVHVEQFDRAHFFPEKTIMSLELVVEKPTRRVLGIQGVSTLGDALTARINAVATMLADKPTIEDISNAEIVYSPPFASAMDILNVAGNVAENILEGRARVIDPEEFERLWNERASNDTVCFIDTRLAGNAQPFLEKYPDHWKNIPEEQIHDRLGEVPTDRTVVLVCNTGLRAYDAQLMLAKEGVSNTVSVQGGMVAMHKIGADI</sequence>
<keyword evidence="4" id="KW-0274">FAD</keyword>
<evidence type="ECO:0000313" key="9">
    <source>
        <dbReference type="Proteomes" id="UP001194469"/>
    </source>
</evidence>
<keyword evidence="5" id="KW-0560">Oxidoreductase</keyword>
<dbReference type="Proteomes" id="UP001194469">
    <property type="component" value="Unassembled WGS sequence"/>
</dbReference>
<evidence type="ECO:0000256" key="2">
    <source>
        <dbReference type="ARBA" id="ARBA00009130"/>
    </source>
</evidence>
<protein>
    <submittedName>
        <fullName evidence="8">Pyridine nucleotide-disulfide oxidoreductase</fullName>
    </submittedName>
</protein>
<dbReference type="PRINTS" id="PR00411">
    <property type="entry name" value="PNDRDTASEI"/>
</dbReference>
<dbReference type="Pfam" id="PF00581">
    <property type="entry name" value="Rhodanese"/>
    <property type="match status" value="1"/>
</dbReference>
<name>A0ABS0J5T9_9BACT</name>
<evidence type="ECO:0000256" key="1">
    <source>
        <dbReference type="ARBA" id="ARBA00001974"/>
    </source>
</evidence>
<comment type="cofactor">
    <cofactor evidence="1">
        <name>FAD</name>
        <dbReference type="ChEBI" id="CHEBI:57692"/>
    </cofactor>
</comment>
<keyword evidence="9" id="KW-1185">Reference proteome</keyword>
<dbReference type="PANTHER" id="PTHR43429">
    <property type="entry name" value="PYRIDINE NUCLEOTIDE-DISULFIDE OXIDOREDUCTASE DOMAIN-CONTAINING"/>
    <property type="match status" value="1"/>
</dbReference>
<dbReference type="RefSeq" id="WP_196609900.1">
    <property type="nucleotide sequence ID" value="NZ_VRYY01000388.1"/>
</dbReference>
<keyword evidence="3" id="KW-0285">Flavoprotein</keyword>
<comment type="caution">
    <text evidence="8">The sequence shown here is derived from an EMBL/GenBank/DDBJ whole genome shotgun (WGS) entry which is preliminary data.</text>
</comment>
<accession>A0ABS0J5T9</accession>
<organism evidence="8 9">
    <name type="scientific">Nitratidesulfovibrio oxamicus</name>
    <dbReference type="NCBI Taxonomy" id="32016"/>
    <lineage>
        <taxon>Bacteria</taxon>
        <taxon>Pseudomonadati</taxon>
        <taxon>Thermodesulfobacteriota</taxon>
        <taxon>Desulfovibrionia</taxon>
        <taxon>Desulfovibrionales</taxon>
        <taxon>Desulfovibrionaceae</taxon>
        <taxon>Nitratidesulfovibrio</taxon>
    </lineage>
</organism>
<dbReference type="InterPro" id="IPR036873">
    <property type="entry name" value="Rhodanese-like_dom_sf"/>
</dbReference>
<proteinExistence type="inferred from homology"/>
<feature type="domain" description="Rhodanese" evidence="7">
    <location>
        <begin position="509"/>
        <end position="568"/>
    </location>
</feature>
<dbReference type="InterPro" id="IPR004099">
    <property type="entry name" value="Pyr_nucl-diS_OxRdtase_dimer"/>
</dbReference>
<dbReference type="PRINTS" id="PR00368">
    <property type="entry name" value="FADPNR"/>
</dbReference>
<evidence type="ECO:0000256" key="3">
    <source>
        <dbReference type="ARBA" id="ARBA00022630"/>
    </source>
</evidence>
<reference evidence="8 9" key="1">
    <citation type="submission" date="2019-08" db="EMBL/GenBank/DDBJ databases">
        <authorList>
            <person name="Luo N."/>
        </authorList>
    </citation>
    <scope>NUCLEOTIDE SEQUENCE [LARGE SCALE GENOMIC DNA]</scope>
    <source>
        <strain evidence="8 9">NCIMB 9442</strain>
    </source>
</reference>
<evidence type="ECO:0000256" key="6">
    <source>
        <dbReference type="ARBA" id="ARBA00023284"/>
    </source>
</evidence>
<evidence type="ECO:0000313" key="8">
    <source>
        <dbReference type="EMBL" id="MBG3877840.1"/>
    </source>
</evidence>
<evidence type="ECO:0000256" key="4">
    <source>
        <dbReference type="ARBA" id="ARBA00022827"/>
    </source>
</evidence>
<dbReference type="Gene3D" id="3.50.50.60">
    <property type="entry name" value="FAD/NAD(P)-binding domain"/>
    <property type="match status" value="2"/>
</dbReference>
<comment type="similarity">
    <text evidence="2">Belongs to the class-III pyridine nucleotide-disulfide oxidoreductase family.</text>
</comment>
<dbReference type="PROSITE" id="PS50206">
    <property type="entry name" value="RHODANESE_3"/>
    <property type="match status" value="1"/>
</dbReference>
<dbReference type="InterPro" id="IPR036188">
    <property type="entry name" value="FAD/NAD-bd_sf"/>
</dbReference>
<evidence type="ECO:0000259" key="7">
    <source>
        <dbReference type="PROSITE" id="PS50206"/>
    </source>
</evidence>
<dbReference type="InterPro" id="IPR016156">
    <property type="entry name" value="FAD/NAD-linked_Rdtase_dimer_sf"/>
</dbReference>
<gene>
    <name evidence="8" type="ORF">FVW20_12665</name>
</gene>
<dbReference type="PANTHER" id="PTHR43429:SF1">
    <property type="entry name" value="NAD(P)H SULFUR OXIDOREDUCTASE (COA-DEPENDENT)"/>
    <property type="match status" value="1"/>
</dbReference>